<reference evidence="1 2" key="1">
    <citation type="submission" date="2019-01" db="EMBL/GenBank/DDBJ databases">
        <title>Genome sequences of marine Pseudoalteromonas species.</title>
        <authorList>
            <person name="Boraston A.B."/>
            <person name="Hehemann J.-H."/>
            <person name="Vickers C.J."/>
            <person name="Salama-Alber O."/>
            <person name="Abe K."/>
            <person name="Hettle A.J."/>
        </authorList>
    </citation>
    <scope>NUCLEOTIDE SEQUENCE [LARGE SCALE GENOMIC DNA]</scope>
    <source>
        <strain evidence="1 2">PS47</strain>
    </source>
</reference>
<evidence type="ECO:0000313" key="2">
    <source>
        <dbReference type="Proteomes" id="UP000322915"/>
    </source>
</evidence>
<dbReference type="RefSeq" id="WP_149604859.1">
    <property type="nucleotide sequence ID" value="NZ_SEUJ01000038.1"/>
</dbReference>
<comment type="caution">
    <text evidence="1">The sequence shown here is derived from an EMBL/GenBank/DDBJ whole genome shotgun (WGS) entry which is preliminary data.</text>
</comment>
<accession>A0ABQ6RNB7</accession>
<sequence>MIFHDSGNLYVYFSGVPSHSENCDSKAEYILPKEHQFFSQIYSGLLAAMHSESPVNGYVNGCIDVWSKSKTKITRIDLLP</sequence>
<dbReference type="EMBL" id="SEUJ01000038">
    <property type="protein sequence ID" value="KAA1166164.1"/>
    <property type="molecule type" value="Genomic_DNA"/>
</dbReference>
<dbReference type="Proteomes" id="UP000322915">
    <property type="component" value="Unassembled WGS sequence"/>
</dbReference>
<proteinExistence type="predicted"/>
<gene>
    <name evidence="1" type="ORF">EU509_00510</name>
</gene>
<protein>
    <submittedName>
        <fullName evidence="1">Uncharacterized protein</fullName>
    </submittedName>
</protein>
<organism evidence="1 2">
    <name type="scientific">Pseudoalteromonas fuliginea</name>
    <dbReference type="NCBI Taxonomy" id="1872678"/>
    <lineage>
        <taxon>Bacteria</taxon>
        <taxon>Pseudomonadati</taxon>
        <taxon>Pseudomonadota</taxon>
        <taxon>Gammaproteobacteria</taxon>
        <taxon>Alteromonadales</taxon>
        <taxon>Pseudoalteromonadaceae</taxon>
        <taxon>Pseudoalteromonas</taxon>
    </lineage>
</organism>
<evidence type="ECO:0000313" key="1">
    <source>
        <dbReference type="EMBL" id="KAA1166164.1"/>
    </source>
</evidence>
<keyword evidence="2" id="KW-1185">Reference proteome</keyword>
<name>A0ABQ6RNB7_9GAMM</name>